<dbReference type="HOGENOM" id="CLU_1576882_0_0_10"/>
<dbReference type="EMBL" id="CM001023">
    <property type="protein sequence ID" value="EAZ79873.1"/>
    <property type="molecule type" value="Genomic_DNA"/>
</dbReference>
<gene>
    <name evidence="2" type="ORF">ALPR1_14629</name>
</gene>
<keyword evidence="1" id="KW-0472">Membrane</keyword>
<dbReference type="eggNOG" id="ENOG5033CN5">
    <property type="taxonomic scope" value="Bacteria"/>
</dbReference>
<feature type="transmembrane region" description="Helical" evidence="1">
    <location>
        <begin position="12"/>
        <end position="31"/>
    </location>
</feature>
<dbReference type="RefSeq" id="WP_008201599.1">
    <property type="nucleotide sequence ID" value="NZ_CM001023.1"/>
</dbReference>
<evidence type="ECO:0000256" key="1">
    <source>
        <dbReference type="SAM" id="Phobius"/>
    </source>
</evidence>
<evidence type="ECO:0000313" key="2">
    <source>
        <dbReference type="EMBL" id="EAZ79873.1"/>
    </source>
</evidence>
<name>A3I077_9BACT</name>
<accession>A3I077</accession>
<keyword evidence="1" id="KW-1133">Transmembrane helix</keyword>
<keyword evidence="3" id="KW-1185">Reference proteome</keyword>
<dbReference type="Proteomes" id="UP000003919">
    <property type="component" value="Chromosome"/>
</dbReference>
<sequence length="196" mass="22688">MNKKKKLKKLLYEAFVLFVPVMLGVYLGLLANNWSKEKEEKEQSEKVLQNLFQEINNNLISTEESLAYFVQLRDSIYYLENRSSLPSNFSFWKGLNPPLLKDASFQSATLSGVLTRFDIDLLEQLSSVYKLQDDLELQSNTYVQSVTSQIGDEKFTNNKYLIILENYAHDQVSTEERLLSELMKAKEIISEKIVNP</sequence>
<keyword evidence="1" id="KW-0812">Transmembrane</keyword>
<evidence type="ECO:0000313" key="3">
    <source>
        <dbReference type="Proteomes" id="UP000003919"/>
    </source>
</evidence>
<reference evidence="2 3" key="1">
    <citation type="journal article" date="2011" name="J. Bacteriol.">
        <title>Complete genome sequence of Algoriphagus sp. PR1, bacterial prey of a colony-forming choanoflagellate.</title>
        <authorList>
            <person name="Alegado R.A."/>
            <person name="Ferriera S."/>
            <person name="Nusbaum C."/>
            <person name="Young S.K."/>
            <person name="Zeng Q."/>
            <person name="Imamovic A."/>
            <person name="Fairclough S.R."/>
            <person name="King N."/>
        </authorList>
    </citation>
    <scope>NUCLEOTIDE SEQUENCE [LARGE SCALE GENOMIC DNA]</scope>
    <source>
        <strain evidence="2 3">PR1</strain>
    </source>
</reference>
<proteinExistence type="predicted"/>
<dbReference type="EMBL" id="AAXU02000001">
    <property type="protein sequence ID" value="EAZ79873.1"/>
    <property type="molecule type" value="Genomic_DNA"/>
</dbReference>
<comment type="caution">
    <text evidence="2">The sequence shown here is derived from an EMBL/GenBank/DDBJ whole genome shotgun (WGS) entry which is preliminary data.</text>
</comment>
<dbReference type="AlphaFoldDB" id="A3I077"/>
<dbReference type="STRING" id="388413.ALPR1_14629"/>
<protein>
    <submittedName>
        <fullName evidence="2">Uncharacterized protein</fullName>
    </submittedName>
</protein>
<dbReference type="OrthoDB" id="1444181at2"/>
<organism evidence="2 3">
    <name type="scientific">Algoriphagus machipongonensis</name>
    <dbReference type="NCBI Taxonomy" id="388413"/>
    <lineage>
        <taxon>Bacteria</taxon>
        <taxon>Pseudomonadati</taxon>
        <taxon>Bacteroidota</taxon>
        <taxon>Cytophagia</taxon>
        <taxon>Cytophagales</taxon>
        <taxon>Cyclobacteriaceae</taxon>
        <taxon>Algoriphagus</taxon>
    </lineage>
</organism>